<organism evidence="3 4">
    <name type="scientific">Nonomuraea jiangxiensis</name>
    <dbReference type="NCBI Taxonomy" id="633440"/>
    <lineage>
        <taxon>Bacteria</taxon>
        <taxon>Bacillati</taxon>
        <taxon>Actinomycetota</taxon>
        <taxon>Actinomycetes</taxon>
        <taxon>Streptosporangiales</taxon>
        <taxon>Streptosporangiaceae</taxon>
        <taxon>Nonomuraea</taxon>
    </lineage>
</organism>
<evidence type="ECO:0000313" key="4">
    <source>
        <dbReference type="Proteomes" id="UP000199202"/>
    </source>
</evidence>
<dbReference type="SMART" id="SM00422">
    <property type="entry name" value="HTH_MERR"/>
    <property type="match status" value="1"/>
</dbReference>
<protein>
    <submittedName>
        <fullName evidence="3">DNA-binding transcriptional regulator, MerR family</fullName>
    </submittedName>
</protein>
<dbReference type="PRINTS" id="PR00040">
    <property type="entry name" value="HTHMERR"/>
</dbReference>
<evidence type="ECO:0000313" key="3">
    <source>
        <dbReference type="EMBL" id="SDI12797.1"/>
    </source>
</evidence>
<proteinExistence type="predicted"/>
<reference evidence="3 4" key="1">
    <citation type="submission" date="2016-10" db="EMBL/GenBank/DDBJ databases">
        <authorList>
            <person name="de Groot N.N."/>
        </authorList>
    </citation>
    <scope>NUCLEOTIDE SEQUENCE [LARGE SCALE GENOMIC DNA]</scope>
    <source>
        <strain evidence="3 4">CGMCC 4.6533</strain>
    </source>
</reference>
<dbReference type="SUPFAM" id="SSF46955">
    <property type="entry name" value="Putative DNA-binding domain"/>
    <property type="match status" value="1"/>
</dbReference>
<dbReference type="Proteomes" id="UP000199202">
    <property type="component" value="Unassembled WGS sequence"/>
</dbReference>
<dbReference type="PROSITE" id="PS50937">
    <property type="entry name" value="HTH_MERR_2"/>
    <property type="match status" value="1"/>
</dbReference>
<dbReference type="GO" id="GO:0003700">
    <property type="term" value="F:DNA-binding transcription factor activity"/>
    <property type="evidence" value="ECO:0007669"/>
    <property type="project" value="InterPro"/>
</dbReference>
<sequence length="245" mass="27705">MTERRWKIGELAAATGLTVRTLRHFHQIGLLCPSERSAAGHRLYTGDDVRRLYRILALRELRVSLGEIADALDGDGGDLRSVLVRQLDQVERQVALHSTLRRRLRSLDGSLSRAREPSIDQLIDAMEATMQAKNFTDEQFARLRQRHEQAGEEGFARWRQRMAELADRLAGHAERATDPADPEVQELAREWSETVVEMTGDDRSVLSALYAKIDRQGPETATKGVLTTPAWDYLRRAFAVGFGRT</sequence>
<name>A0A1G8I1T1_9ACTN</name>
<keyword evidence="4" id="KW-1185">Reference proteome</keyword>
<dbReference type="AlphaFoldDB" id="A0A1G8I1T1"/>
<dbReference type="Pfam" id="PF13411">
    <property type="entry name" value="MerR_1"/>
    <property type="match status" value="1"/>
</dbReference>
<dbReference type="Gene3D" id="1.10.1660.10">
    <property type="match status" value="1"/>
</dbReference>
<accession>A0A1G8I1T1</accession>
<feature type="domain" description="HTH merR-type" evidence="2">
    <location>
        <begin position="5"/>
        <end position="74"/>
    </location>
</feature>
<dbReference type="InterPro" id="IPR000551">
    <property type="entry name" value="MerR-type_HTH_dom"/>
</dbReference>
<dbReference type="STRING" id="633440.SAMN05421869_104348"/>
<keyword evidence="1 3" id="KW-0238">DNA-binding</keyword>
<dbReference type="PANTHER" id="PTHR30204">
    <property type="entry name" value="REDOX-CYCLING DRUG-SENSING TRANSCRIPTIONAL ACTIVATOR SOXR"/>
    <property type="match status" value="1"/>
</dbReference>
<dbReference type="PANTHER" id="PTHR30204:SF90">
    <property type="entry name" value="HTH-TYPE TRANSCRIPTIONAL ACTIVATOR MTA"/>
    <property type="match status" value="1"/>
</dbReference>
<dbReference type="GO" id="GO:0003677">
    <property type="term" value="F:DNA binding"/>
    <property type="evidence" value="ECO:0007669"/>
    <property type="project" value="UniProtKB-KW"/>
</dbReference>
<evidence type="ECO:0000259" key="2">
    <source>
        <dbReference type="PROSITE" id="PS50937"/>
    </source>
</evidence>
<dbReference type="InterPro" id="IPR012925">
    <property type="entry name" value="TipAS_dom"/>
</dbReference>
<dbReference type="Pfam" id="PF07739">
    <property type="entry name" value="TipAS"/>
    <property type="match status" value="1"/>
</dbReference>
<dbReference type="InterPro" id="IPR047057">
    <property type="entry name" value="MerR_fam"/>
</dbReference>
<dbReference type="InterPro" id="IPR009061">
    <property type="entry name" value="DNA-bd_dom_put_sf"/>
</dbReference>
<gene>
    <name evidence="3" type="ORF">SAMN05421869_104348</name>
</gene>
<evidence type="ECO:0000256" key="1">
    <source>
        <dbReference type="ARBA" id="ARBA00023125"/>
    </source>
</evidence>
<dbReference type="EMBL" id="FNDJ01000004">
    <property type="protein sequence ID" value="SDI12797.1"/>
    <property type="molecule type" value="Genomic_DNA"/>
</dbReference>
<dbReference type="RefSeq" id="WP_176993128.1">
    <property type="nucleotide sequence ID" value="NZ_FNDJ01000004.1"/>
</dbReference>